<dbReference type="PANTHER" id="PTHR16263:SF4">
    <property type="entry name" value="TETRATRICOPEPTIDE REPEAT PROTEIN 38"/>
    <property type="match status" value="1"/>
</dbReference>
<comment type="similarity">
    <text evidence="1">Belongs to the TTC38 family.</text>
</comment>
<dbReference type="EMBL" id="JAEACQ010000326">
    <property type="protein sequence ID" value="MBL7632453.1"/>
    <property type="molecule type" value="Genomic_DNA"/>
</dbReference>
<proteinExistence type="inferred from homology"/>
<dbReference type="InterPro" id="IPR033891">
    <property type="entry name" value="TTC38"/>
</dbReference>
<evidence type="ECO:0000256" key="4">
    <source>
        <dbReference type="ARBA" id="ARBA00022803"/>
    </source>
</evidence>
<organism evidence="5 6">
    <name type="scientific">Frankia nepalensis</name>
    <dbReference type="NCBI Taxonomy" id="1836974"/>
    <lineage>
        <taxon>Bacteria</taxon>
        <taxon>Bacillati</taxon>
        <taxon>Actinomycetota</taxon>
        <taxon>Actinomycetes</taxon>
        <taxon>Frankiales</taxon>
        <taxon>Frankiaceae</taxon>
        <taxon>Frankia</taxon>
    </lineage>
</organism>
<keyword evidence="6" id="KW-1185">Reference proteome</keyword>
<dbReference type="InterPro" id="IPR011990">
    <property type="entry name" value="TPR-like_helical_dom_sf"/>
</dbReference>
<evidence type="ECO:0000313" key="6">
    <source>
        <dbReference type="Proteomes" id="UP000604475"/>
    </source>
</evidence>
<keyword evidence="4" id="KW-0802">TPR repeat</keyword>
<accession>A0A937RTF0</accession>
<evidence type="ECO:0000313" key="5">
    <source>
        <dbReference type="EMBL" id="MBL7632453.1"/>
    </source>
</evidence>
<evidence type="ECO:0000256" key="2">
    <source>
        <dbReference type="ARBA" id="ARBA00019992"/>
    </source>
</evidence>
<sequence>MSETFTDRWGVPVLAADAAAVPLLDQAIEDLVSLAGDPVGGAGAALAADGELALARIFLAYLSLYATTHESGAGASELLKPLAAVADGPAEAAAGLAAGRELHHLEAARAWAGGDWRAATRALERALLANPRDLLALKVAQDLYFFLGDRKELRDVVARVLPAWPDSDPAWGFVQGMYAFGLEENADYRGAEEAARRALARGPKDVWAVHALAHVFEMEGRLASGVSFLTSSAPDWRDSYFAVHNWWHLGLYQLELGRADEALALYDERIRAVRSTEWLDVVDAAALLWRLALYGTDVGARAAELAADIADVVGTPTYVFNDWHAVMVFGLAGDHARVAQVVAANEDLAAPANRRAAERAGRALLTAFSAFAAQEPRVAVDLLTEVRSEAHAVGGSHAQRDVIDLTLIAAAARSGQAGLARALVTERVARKPPAEPSARALLLANGGDEAWLAW</sequence>
<evidence type="ECO:0000256" key="3">
    <source>
        <dbReference type="ARBA" id="ARBA00022737"/>
    </source>
</evidence>
<dbReference type="AlphaFoldDB" id="A0A937RTF0"/>
<dbReference type="PANTHER" id="PTHR16263">
    <property type="entry name" value="TETRATRICOPEPTIDE REPEAT PROTEIN 38"/>
    <property type="match status" value="1"/>
</dbReference>
<dbReference type="RefSeq" id="WP_203007776.1">
    <property type="nucleotide sequence ID" value="NZ_JADWYU010000274.1"/>
</dbReference>
<dbReference type="SUPFAM" id="SSF48452">
    <property type="entry name" value="TPR-like"/>
    <property type="match status" value="1"/>
</dbReference>
<comment type="caution">
    <text evidence="5">The sequence shown here is derived from an EMBL/GenBank/DDBJ whole genome shotgun (WGS) entry which is preliminary data.</text>
</comment>
<dbReference type="Proteomes" id="UP000604475">
    <property type="component" value="Unassembled WGS sequence"/>
</dbReference>
<dbReference type="Gene3D" id="1.25.40.10">
    <property type="entry name" value="Tetratricopeptide repeat domain"/>
    <property type="match status" value="1"/>
</dbReference>
<reference evidence="5" key="1">
    <citation type="submission" date="2020-12" db="EMBL/GenBank/DDBJ databases">
        <title>Genomic characterization of non-nitrogen-fixing Frankia strains.</title>
        <authorList>
            <person name="Carlos-Shanley C."/>
            <person name="Guerra T."/>
            <person name="Hahn D."/>
        </authorList>
    </citation>
    <scope>NUCLEOTIDE SEQUENCE</scope>
    <source>
        <strain evidence="5">CN6</strain>
    </source>
</reference>
<gene>
    <name evidence="5" type="ORF">I7412_35925</name>
</gene>
<name>A0A937RTF0_9ACTN</name>
<evidence type="ECO:0000256" key="1">
    <source>
        <dbReference type="ARBA" id="ARBA00005857"/>
    </source>
</evidence>
<keyword evidence="3" id="KW-0677">Repeat</keyword>
<protein>
    <recommendedName>
        <fullName evidence="2">Tetratricopeptide repeat protein 38</fullName>
    </recommendedName>
</protein>